<dbReference type="InterPro" id="IPR006026">
    <property type="entry name" value="Peptidase_Metallo"/>
</dbReference>
<evidence type="ECO:0000256" key="9">
    <source>
        <dbReference type="SAM" id="MobiDB-lite"/>
    </source>
</evidence>
<dbReference type="InterPro" id="IPR001818">
    <property type="entry name" value="Pept_M10_metallopeptidase"/>
</dbReference>
<dbReference type="PROSITE" id="PS50268">
    <property type="entry name" value="CADHERIN_2"/>
    <property type="match status" value="1"/>
</dbReference>
<dbReference type="Pfam" id="PF17963">
    <property type="entry name" value="Big_9"/>
    <property type="match status" value="3"/>
</dbReference>
<comment type="caution">
    <text evidence="11">The sequence shown here is derived from an EMBL/GenBank/DDBJ whole genome shotgun (WGS) entry which is preliminary data.</text>
</comment>
<dbReference type="Pfam" id="PF00404">
    <property type="entry name" value="Dockerin_1"/>
    <property type="match status" value="1"/>
</dbReference>
<dbReference type="Pfam" id="PF04151">
    <property type="entry name" value="PPC"/>
    <property type="match status" value="2"/>
</dbReference>
<dbReference type="EMBL" id="BAABRO010000002">
    <property type="protein sequence ID" value="GAA5506097.1"/>
    <property type="molecule type" value="Genomic_DNA"/>
</dbReference>
<dbReference type="PANTHER" id="PTHR10201">
    <property type="entry name" value="MATRIX METALLOPROTEINASE"/>
    <property type="match status" value="1"/>
</dbReference>
<keyword evidence="6" id="KW-0378">Hydrolase</keyword>
<dbReference type="SMART" id="SM00235">
    <property type="entry name" value="ZnMc"/>
    <property type="match status" value="1"/>
</dbReference>
<dbReference type="InterPro" id="IPR011050">
    <property type="entry name" value="Pectin_lyase_fold/virulence"/>
</dbReference>
<evidence type="ECO:0000256" key="8">
    <source>
        <dbReference type="ARBA" id="ARBA00023049"/>
    </source>
</evidence>
<evidence type="ECO:0000256" key="6">
    <source>
        <dbReference type="ARBA" id="ARBA00022801"/>
    </source>
</evidence>
<dbReference type="SUPFAM" id="SSF55486">
    <property type="entry name" value="Metalloproteases ('zincins'), catalytic domain"/>
    <property type="match status" value="2"/>
</dbReference>
<keyword evidence="12" id="KW-1185">Reference proteome</keyword>
<proteinExistence type="inferred from homology"/>
<dbReference type="SUPFAM" id="SSF51126">
    <property type="entry name" value="Pectin lyase-like"/>
    <property type="match status" value="1"/>
</dbReference>
<dbReference type="InterPro" id="IPR002126">
    <property type="entry name" value="Cadherin-like_dom"/>
</dbReference>
<evidence type="ECO:0000313" key="12">
    <source>
        <dbReference type="Proteomes" id="UP001416858"/>
    </source>
</evidence>
<gene>
    <name evidence="11" type="ORF">Rcae01_01547</name>
</gene>
<dbReference type="SMART" id="SM00710">
    <property type="entry name" value="PbH1"/>
    <property type="match status" value="9"/>
</dbReference>
<feature type="region of interest" description="Disordered" evidence="9">
    <location>
        <begin position="1"/>
        <end position="23"/>
    </location>
</feature>
<feature type="region of interest" description="Disordered" evidence="9">
    <location>
        <begin position="3929"/>
        <end position="3974"/>
    </location>
</feature>
<evidence type="ECO:0000256" key="1">
    <source>
        <dbReference type="ARBA" id="ARBA00001947"/>
    </source>
</evidence>
<evidence type="ECO:0000256" key="2">
    <source>
        <dbReference type="ARBA" id="ARBA00010370"/>
    </source>
</evidence>
<dbReference type="Proteomes" id="UP001416858">
    <property type="component" value="Unassembled WGS sequence"/>
</dbReference>
<evidence type="ECO:0000256" key="4">
    <source>
        <dbReference type="ARBA" id="ARBA00022723"/>
    </source>
</evidence>
<sequence length="6285" mass="661375">MTQRRNFRKSSPLSKNTSRRLHHETLERRELLAAEIGMVGQSDTKALVSLAQASNDLTGFDPVASFAMESSQGGLDATASGSSVASANSLQVLDSSGTQIAVGTSFDDITLHPHAIFAEGTPDDVVERWEDHTSAGHSSNGINVPGARWSTAASGTSAMIGDSITLTWSIVPDGTPTSGTDTPGATSNLIAFLDGIYGGGGNTVAERPWFPLIQKAYDSWSALSGVEFVYEPNDDGLAQSGAAVGELGVRGDFRVAGSLIDGDFGVLAFNYFPGGSGLSGDMVIDTGDIFYQNNSNGATGDNLALYNVLMHEIGHGLGLGHVQPVEQTKLMEPFVSTRFRGAQHDDILAVQSLYGDRFDDNDVAANAIDIGVVDTTALRVNDVSLDRDSDVDWYSFDAAADSVVTVILAPDGQVYNIGPDGGTIRPFDSTQLSDLRFELYGPDGLLIESVDAGLLGRPEFISGVRLSEAGTYKIGVFGRSVYGPTLDDVTESQLYSLTVSPSNVSDPRLIAVAPNGSDLFDLDPSDQPNANVRQTAPTELLLTFGGIDSIDPSTLDAIEVYYSETGNFEANAELVPIGYRGVESDGHNVTLRFAENLKDGFYQLSITNDLTSVAGALFLPTNPQTVPGDPTKMRDVIGFELELGGKVTAVVPQPIDNGVSRPDQIDVYFDDLDLFRGGSTVDNPAFYQLINTQGTVTSEDDVVIPVASVTKVDAERKVTLTFGDNLDTNVSGGSTLRLRIGDSTNLSAISVTEHTVANTIATDPGLTAAGANTIPTALTGSWSTVVVGQEIRNTTARGISPLVDNAGGIQEPGHRDIEVEDHYLFPGFRDFDNSISAMPYTFLHNTSYGTSSSGRALFTDITPDQEERFREVLELYESMLGIDFYETEATGLALIVGDLSTADPTITSGVGGVLGLGGPGRVTMDSLDFQNQASNRFGGSFFETALHEVGHAIGLGHTYDLPPGTIQGAENEYPDTDRSGPFIPEWAFPGDNDLVHGLYLHQQESLDVDLYRVNVTETGVLKAQTFAQRLSDSSTLDTRLSLFRQVGSNLELISSNEDYFGSDSFVEFAVTPGTYFVGVAAEGNDDYDPNSGVSSAGGVSEGKYELRVDFSSDVGLAITDAGGSELDGDRDGVAGGNYDFWFKPSGANTVYVNKSSGAGSGLLGSQTNPFDNIPDALAAAKALVDGGAKDVVVRLLPNGGADADISTPLDNVAYEIGAIDALSQTLDDGRNLVLPGGIQLVIDAGVVMKFLDSRISIGSDDDGVDRSQSSIQVQGKPDLPVYFTSYNDRSLGVNSNPLLTVQPASGNWGGIEIRNDVDRLQGRSDAERQGIFDNYINHAQFTFGGGEVSTINRVIDPIHLSEARAEISYNVIEQNSRAISADPNTFAITTFTEPRFQKQSISGAGFATDYVRVGPSIHGNLITENATNGLFVRIDTPTGGSLEQLVVPARFDDTDIVHVLGENLLLDGSPGGLFEESTRPSPIIGLAKQPGAGALPAGNYQYSYTFIDAYGFESPGSLAQSVTSVASGSAVKLSNIPAATGNYVGRILYRSYNGGPFLKVAQLDKSSRDYIDTLATPAAAAPSLDVSIATVRQGRLDASLVIDPGMIIKNQGARIELGFGTTLLAEGNEGNEVIFTSRADDRYGAGGTFDTNGDDFGTGSAGQWAGIYASPTSRLSLDHALVAFAGGITGVGGGTAAFNPIQIHQAETRIANSVFEQNEDGTGGSQIGARNAFAPNSAATIHVTAAQPTLVGNTFVDNNGAVIDINVNSLNSELNRDRGRQTGSIDLYSIPPANQGPVVRGNQLENNEINGMVIRGEVLTTEVVWDDTDIVHVLDSDIEIPDLHTYGGMRLESSSTESLVVKVDGAEILATGRSLDIDDRIGGRLMVLGQPGFPVVMTSINDDTVGAGFTPSGAVQTDTIRGVGSASPGDWQGLKFDPYSHDRNVAVATEREGLIGGVGDLNANIGQHQELGTLATDEKSGDENIRLGFEVHGAIAAPRDQDLYSFEGTAGTMVWFDVDRTDAQLDTVLELLDGQGRVLALSQNSRFESQNGQLTYVNSSLVRDGYALPMQLDHDAQLNVTGEYRDLYSQNDGDSGMRVVLPGTTGTRNTFYVRIRSSNPAADLTTLNGINASLLTGGTTQGGYQFQIRLSETDEFPGSVVRYADLRYATDAIVAIGLPAHSPLAGELFNPGGTIDLGSLSNTDRGAISIAGVADNTVDVYTFTVDRDSLQGLDPTPNKVSTVFDIDWADGLTRPDTNLYLFDGNNLIAIGTNSNILDDQITPIVPGQPTTEADLSRGSQGTRDAYIGPLELNPDGDYQVIVGTTGQMPADMTQFTQINPVNTNARLEPLDPTVLIIDDRFDYAPTTNNSANEGTPVQPRFDQETVSLQVGFEDDGSNILPWQFGDIPLLAIRENVNANAASRLSIYNPFTGRHDAIIEEATSVPIGAVAQSARGDIIAIRNEGNATRNDGNTSTTYSVDAEGVFTAIGATGIETYEWALNNANPPVAVNNRDNEGMVFDSLAYYSSGTTEARFLYGLANRGTFTGTNVGTNGTNDTIGAAEPNLDANNLIYRLDPNDGTAISRAGRDMTGGFESANPLDPRIQNNYNNFNFPAETPWAGTNIVAQIQIPTISPNTLLPTGNVTDLVTDINGGQFLYAFTDTGAVWRASFSENSNTTYASGDIRGFATLIVDPTAADVPGAHEGVDYVAGVDFITDSNGNKLVLERVSVGPENFRDINDTIGISNLYFGVGRATTPGTPVNSSTPLRYYAFDLTTRTAQPIFEFGADSILVDNTATSGEFAGLFFSSLDSTLWHLSDTLRSEPGHGVNALDDRAGLIGGGSIRFGFDDLSDDFNHLSHLDLDGDGRVSDNSDGNNDLDADDLQGFSGYNFLGGAHGSVQSNSLDLSGFSANDLPMLYFTYLLDTENTNADDNVTTNSDAGLDDVMRDSLRVMVAGDDGEWQLVATNNFDDSINNRVWDDIRGPEHEYDPVGSNGYTNVFEQRFVQELFDDDVFRQARIDLGPWAGQQDVKIRFEFSTAGEARPDQSEIQAIAGYKLTDGQTLIVSGEMPDRLVTNQGDALPTLSKSFEFDLGLVVQMPAGSQVTAPLTLQRPDGSTIVELVPGIAGLGQISVSPLDTATDVAQKVAQFIALDGDPATTAVTSANKPAWVNFTSETQSGTYTFDGLESLIESTPGVGTGAVAIDVDISMTPVQVRDAIQFSLANEIHYLDALPSLAAFPVVGTTNAVRLYDLAISQASGQGIISLPGNDTLGTAQNLDGESWSLSLNTSIANSLARPHVTVNGVGDGTYDYFSFTVDNPGTTATFDIDSSSDDFQLFLYDSSGNLLAANDDAGNDPGSNSSLDPYITYTFTQPGTYVIGVSEFFSFDNPPNGIAGATVSTGDTYSLHVSVDGKPVASTNSFTPLTLINGENAGGSNLPGSDYGVYSGSRSVSGLLRAGERSRGLGGAHGVYIDDIVIGLAERGESFTGGTQGTALADNPYFEARYYNPITGIVGPVQQEITAGAYQLEIRLGQEYLGPNNIGKDTRFDVNQRLADGLNVIVQSSGSDIIDGDTFTISNGFETLRFEFNDITIPSLTTPADTDNVVIEYRVSDTAAQVAQTIRNAINSGSVRAALGIEVTTSSGTLADGTDPVIVFHGYAAANNLGSSDFSSPESGRIHLLGVITGQDVVLGEDNGDRNRHRDQGQFIVDSNVISFSSGTALNLSAGDTAAGNKVPSEGDRPKPGAVQHFPTLNSEQLIPGAIVQNNLLINNNNGILLAGDTSSGAPSAFSRVVNNTIVNSFLGIEVRNGAAPTLLNNVLVGNAIGLFAQNAGPTVVRGTLYQGNGAPTIGIGTGTEAIVNPPGPLFVNPNVGVFDLAAGSPNFYPAAGSPLIDSSIESQVDRPSIVSVKNSVGISQSPIVVTERDLAGQIRKNSSTSTGQGNNVDIDRGALDRSDTTGPKAQLISPNDNDAENIDVDPSQTFLQLTRGVYEFFEILITEGSGIGPDASTISSDQIRLIENGIELLPGIDYTIGYNTATRTLRLTPISGIWRPDATYQIILNNEDALQSDGTTIRAISDLAGNPLQPNRATGETRFTILMPDVKLDYGDAPVSYGTLLSDSGARHTLNNDRQPRLGQYVDVDINGNPSPASDDDLVSVSVTSSSSVFTITGSAANATQSVTLNAVPTGGEVLTIDIDGVVTKLELITGSLVPSSNNVAVAFDVTDTVDEVVGKLLNAILTRVAASGDSVVVALDSSQSATLTITAIDDEDGVATGIYTAPNGSAVRVFTIPGAGPGAVTADETLGYINPLDPAGTNVYVEVIGSGLLDAWIDFNQNGTFETNEQIFAGTPVIEGGNLLTIPGDSAAYAAAFDGETWMRFRISAEGNLGPTGVAVGGEVEDYPISVRSIALPTPIDDTFNAVEDTVLDVLAGGAQGTLFDNDTGLSGQLFPVRYFLGALPQNGTIEIVDRFTGEFRYTPNEDFYGEDTFTYRLSTQENISQHATNVSTFATVTINIAPVNDPPAAMDQSFVTTEDNTLIITAAELLVGAAGHENPAIPQAPFDESNQTLRVISITGGDLATGTTIDQSNASTTAITVEGGTLTATFDVDGSLIEVQYTPKLNFNSDNLPPNPGEFRLDEFLFTVEDDGVLVLPDGSIDPAFPNPLTTVATASIRVTPQNDAPFLATDSVSIDNPAFVDYYTTRGLTAPVPTEDQSLVIPAEFLLENDLRGPQDAADENQAIRGNDGVISLVGPVGLVDPSLGTLTISAGGDLLFTPTADVYGEVLFTYTVIDQGVDEAVDGTRTSAPLTSTVTSTIFLEPVNDAPVAFDRSLTLDEVAEPAAPAVLTFTADNLINGTVGEQPSVGGSFAASLPAPYNETNQALRVVAFSSNSNTVDVDSLPGGSGQLSLTTSIGGVLTFNFANGAFVDGTYQPPVDYNERAPFDPNDTFTFTIADDGATVFGGAIPDRDLTDVRSTTPATVTLTVTETNDPPVFQNLPVVDILERDDSLSTTVPAFVFNQAAGPATALDEIDVQTLTFTIVDSLSTVPAGLMLQSPRVLADGSLEVFPAPDQFGTATYVVRATDAEPNNPSFNDPRSTDKTFVLNVRPVNDAPRLNTSVLGTSDQVVPAGANPIIDQAYAVAGDGTITYTLREDNTQALGDTSQPFFIPINRPSATSGYSQIGLLDVFTPGPSNEIAALPGGSQTLELFDFPETTDLGGQLTSVFSGGVLIGVNYIPPTNFNNVIGAADTFTYTVRDKSGTGNETYSLAAGALVPDRLTSINQVRLNLNPVNDRPEFEISRPVIEVPEDGAAVTINNYAFNINAGPPFNAFDEIDPNTGQNVTFTVTALGMPTNQAAQFFSQFPSIDSNGRLTFRPAANVFGEFQFEIVATDDGPGNATRGDLISSLAKTMTIQVQPVNDPPQINPAVNPLQFTMLEDGEIEIRVRGDSTNPGLLDVFAVGPANEAANVTPGGNQTLSLGTPIPVTSLNGGTLTQVLGGNGEVIALRYKPRANYSGMDSIIYTVTDDGVTVDVGTGGAIRNNPRIASNTVAINVLPVNDAPIFSGAGDVVSIEDQDTGLGRGVVQVPDWATNVQAGPSTALDELNGTATVAAQQTEFVITQISGNTSLFSVAPHAIINGSSATLAYTLAPDAAGQAVFTAQLRDNGPTDAAIGDDAVGDTQTFTISVTAVNDPPTFVSAGDVTVDEDSGPYNAVWASQISPGPADESSQTVVFNVTIPDASKALFASLPVISESGVLRFTPALNAVGTATIEVSATDSGDATSSPITFQITIGEVNDPPRPLSDVLNPSDEDTVLTISADQLLANDGDPDKLTNPSEVLTLVMPAESTSVSGASVKFNAATKTITYNPLTSSVLQALAPGESLTDSFSYTVRDAAGVTSAPVVVRVVINGINDAPTLVADNPVLAASGATIIRPLDNDSDIDGEIDSTSVRLELQPVFGSVQIDLNGVITYTPFASFSGNDTFSYSVADNLGLRSQPAVITIDANPAPIAKSDVAGTFVDEAVVINVAANDSDDVNGSLNLASIRIVTAPNRGEAVPLGDGTIRYIPASGFVGRDSFTYSIADNEGRFSTPATVSVQVVASRLQNPNDFSDVNADGDVSALDALLVINKLMLAGGNVSSIPVQPGDRGPNYFDVSGDRQISALDALQVINQLMLRGPVPASGSGEMAQGESIAAAAVTATPFAMMTSETVAVMAEPDSAFALAPGLDKQFANANDDVPVVEVLDSSVDLDAYDWINSDTVDLIADDREADSLADDSLSALDSALLEFE</sequence>
<name>A0ABP9VLM4_9BACT</name>
<dbReference type="RefSeq" id="WP_345683056.1">
    <property type="nucleotide sequence ID" value="NZ_BAABRO010000002.1"/>
</dbReference>
<feature type="compositionally biased region" description="Polar residues" evidence="9">
    <location>
        <begin position="3930"/>
        <end position="3942"/>
    </location>
</feature>
<dbReference type="InterPro" id="IPR045474">
    <property type="entry name" value="GEVED"/>
</dbReference>
<dbReference type="InterPro" id="IPR006626">
    <property type="entry name" value="PbH1"/>
</dbReference>
<dbReference type="InterPro" id="IPR007280">
    <property type="entry name" value="Peptidase_C_arc/bac"/>
</dbReference>
<dbReference type="Gene3D" id="2.60.40.3440">
    <property type="match status" value="2"/>
</dbReference>
<comment type="similarity">
    <text evidence="2">Belongs to the peptidase M10A family.</text>
</comment>
<evidence type="ECO:0000313" key="11">
    <source>
        <dbReference type="EMBL" id="GAA5506097.1"/>
    </source>
</evidence>
<keyword evidence="8" id="KW-0482">Metalloprotease</keyword>
<keyword evidence="3" id="KW-0645">Protease</keyword>
<feature type="compositionally biased region" description="Basic and acidic residues" evidence="9">
    <location>
        <begin position="3944"/>
        <end position="3954"/>
    </location>
</feature>
<dbReference type="Pfam" id="PF17803">
    <property type="entry name" value="Cadherin_4"/>
    <property type="match status" value="1"/>
</dbReference>
<dbReference type="SUPFAM" id="SSF89260">
    <property type="entry name" value="Collagen-binding domain"/>
    <property type="match status" value="1"/>
</dbReference>
<dbReference type="Gene3D" id="3.40.390.10">
    <property type="entry name" value="Collagenase (Catalytic Domain)"/>
    <property type="match status" value="2"/>
</dbReference>
<dbReference type="Gene3D" id="2.60.120.380">
    <property type="match status" value="4"/>
</dbReference>
<keyword evidence="7" id="KW-0862">Zinc</keyword>
<feature type="domain" description="Cadherin" evidence="10">
    <location>
        <begin position="5693"/>
        <end position="5800"/>
    </location>
</feature>
<evidence type="ECO:0000256" key="5">
    <source>
        <dbReference type="ARBA" id="ARBA00022729"/>
    </source>
</evidence>
<dbReference type="Pfam" id="PF00413">
    <property type="entry name" value="Peptidase_M10"/>
    <property type="match status" value="1"/>
</dbReference>
<evidence type="ECO:0000256" key="7">
    <source>
        <dbReference type="ARBA" id="ARBA00022833"/>
    </source>
</evidence>
<dbReference type="Gene3D" id="2.60.40.2810">
    <property type="match status" value="1"/>
</dbReference>
<feature type="compositionally biased region" description="Polar residues" evidence="9">
    <location>
        <begin position="3955"/>
        <end position="3967"/>
    </location>
</feature>
<dbReference type="InterPro" id="IPR002105">
    <property type="entry name" value="Dockerin_1_rpt"/>
</dbReference>
<evidence type="ECO:0000256" key="3">
    <source>
        <dbReference type="ARBA" id="ARBA00022670"/>
    </source>
</evidence>
<dbReference type="PANTHER" id="PTHR10201:SF291">
    <property type="entry name" value="MATRIX METALLOPROTEINASE 1, ISOFORM C-RELATED"/>
    <property type="match status" value="1"/>
</dbReference>
<organism evidence="11 12">
    <name type="scientific">Novipirellula caenicola</name>
    <dbReference type="NCBI Taxonomy" id="1536901"/>
    <lineage>
        <taxon>Bacteria</taxon>
        <taxon>Pseudomonadati</taxon>
        <taxon>Planctomycetota</taxon>
        <taxon>Planctomycetia</taxon>
        <taxon>Pirellulales</taxon>
        <taxon>Pirellulaceae</taxon>
        <taxon>Novipirellula</taxon>
    </lineage>
</organism>
<dbReference type="NCBIfam" id="NF012211">
    <property type="entry name" value="tand_rpt_95"/>
    <property type="match status" value="3"/>
</dbReference>
<dbReference type="Pfam" id="PF20009">
    <property type="entry name" value="GEVED"/>
    <property type="match status" value="1"/>
</dbReference>
<keyword evidence="5" id="KW-0732">Signal</keyword>
<accession>A0ABP9VLM4</accession>
<reference evidence="11 12" key="1">
    <citation type="submission" date="2024-02" db="EMBL/GenBank/DDBJ databases">
        <title>Rhodopirellula caenicola NBRC 110016.</title>
        <authorList>
            <person name="Ichikawa N."/>
            <person name="Katano-Makiyama Y."/>
            <person name="Hidaka K."/>
        </authorList>
    </citation>
    <scope>NUCLEOTIDE SEQUENCE [LARGE SCALE GENOMIC DNA]</scope>
    <source>
        <strain evidence="11 12">NBRC 110016</strain>
    </source>
</reference>
<dbReference type="InterPro" id="IPR024079">
    <property type="entry name" value="MetalloPept_cat_dom_sf"/>
</dbReference>
<evidence type="ECO:0000259" key="10">
    <source>
        <dbReference type="PROSITE" id="PS50268"/>
    </source>
</evidence>
<protein>
    <recommendedName>
        <fullName evidence="10">Cadherin domain-containing protein</fullName>
    </recommendedName>
</protein>
<keyword evidence="4" id="KW-0479">Metal-binding</keyword>
<comment type="cofactor">
    <cofactor evidence="1">
        <name>Zn(2+)</name>
        <dbReference type="ChEBI" id="CHEBI:29105"/>
    </cofactor>
</comment>
<dbReference type="InterPro" id="IPR040853">
    <property type="entry name" value="RapA2_cadherin-like"/>
</dbReference>